<feature type="signal peptide" evidence="4">
    <location>
        <begin position="1"/>
        <end position="21"/>
    </location>
</feature>
<evidence type="ECO:0000256" key="1">
    <source>
        <dbReference type="ARBA" id="ARBA00022741"/>
    </source>
</evidence>
<accession>A0A9Q0RPL5</accession>
<dbReference type="OMA" id="VHHPWIV"/>
<comment type="caution">
    <text evidence="6">The sequence shown here is derived from an EMBL/GenBank/DDBJ whole genome shotgun (WGS) entry which is preliminary data.</text>
</comment>
<evidence type="ECO:0000259" key="5">
    <source>
        <dbReference type="PROSITE" id="PS50011"/>
    </source>
</evidence>
<dbReference type="SUPFAM" id="SSF56112">
    <property type="entry name" value="Protein kinase-like (PK-like)"/>
    <property type="match status" value="1"/>
</dbReference>
<dbReference type="AlphaFoldDB" id="A0A9Q0RPL5"/>
<dbReference type="FunFam" id="1.10.510.10:FF:000571">
    <property type="entry name" value="Maternal embryonic leucine zipper kinase"/>
    <property type="match status" value="1"/>
</dbReference>
<keyword evidence="4" id="KW-0732">Signal</keyword>
<evidence type="ECO:0000256" key="4">
    <source>
        <dbReference type="SAM" id="SignalP"/>
    </source>
</evidence>
<dbReference type="InterPro" id="IPR011009">
    <property type="entry name" value="Kinase-like_dom_sf"/>
</dbReference>
<evidence type="ECO:0000256" key="3">
    <source>
        <dbReference type="SAM" id="MobiDB-lite"/>
    </source>
</evidence>
<name>A0A9Q0RPL5_BLOTA</name>
<gene>
    <name evidence="6" type="ORF">RDWZM_000255</name>
</gene>
<feature type="domain" description="Protein kinase" evidence="5">
    <location>
        <begin position="174"/>
        <end position="445"/>
    </location>
</feature>
<dbReference type="InterPro" id="IPR008271">
    <property type="entry name" value="Ser/Thr_kinase_AS"/>
</dbReference>
<proteinExistence type="predicted"/>
<dbReference type="Gene3D" id="1.10.510.10">
    <property type="entry name" value="Transferase(Phosphotransferase) domain 1"/>
    <property type="match status" value="1"/>
</dbReference>
<evidence type="ECO:0000256" key="2">
    <source>
        <dbReference type="ARBA" id="ARBA00022840"/>
    </source>
</evidence>
<dbReference type="EMBL" id="JAPWDV010000001">
    <property type="protein sequence ID" value="KAJ6221710.1"/>
    <property type="molecule type" value="Genomic_DNA"/>
</dbReference>
<dbReference type="GO" id="GO:0005524">
    <property type="term" value="F:ATP binding"/>
    <property type="evidence" value="ECO:0007669"/>
    <property type="project" value="UniProtKB-KW"/>
</dbReference>
<evidence type="ECO:0000313" key="7">
    <source>
        <dbReference type="Proteomes" id="UP001142055"/>
    </source>
</evidence>
<protein>
    <recommendedName>
        <fullName evidence="5">Protein kinase domain-containing protein</fullName>
    </recommendedName>
</protein>
<dbReference type="PROSITE" id="PS00108">
    <property type="entry name" value="PROTEIN_KINASE_ST"/>
    <property type="match status" value="1"/>
</dbReference>
<dbReference type="PANTHER" id="PTHR24347">
    <property type="entry name" value="SERINE/THREONINE-PROTEIN KINASE"/>
    <property type="match status" value="1"/>
</dbReference>
<dbReference type="SMART" id="SM00220">
    <property type="entry name" value="S_TKc"/>
    <property type="match status" value="1"/>
</dbReference>
<dbReference type="Pfam" id="PF00069">
    <property type="entry name" value="Pkinase"/>
    <property type="match status" value="1"/>
</dbReference>
<dbReference type="GO" id="GO:0004672">
    <property type="term" value="F:protein kinase activity"/>
    <property type="evidence" value="ECO:0007669"/>
    <property type="project" value="InterPro"/>
</dbReference>
<dbReference type="Proteomes" id="UP001142055">
    <property type="component" value="Chromosome 1"/>
</dbReference>
<keyword evidence="2" id="KW-0067">ATP-binding</keyword>
<dbReference type="InterPro" id="IPR000719">
    <property type="entry name" value="Prot_kinase_dom"/>
</dbReference>
<feature type="region of interest" description="Disordered" evidence="3">
    <location>
        <begin position="453"/>
        <end position="494"/>
    </location>
</feature>
<feature type="compositionally biased region" description="Low complexity" evidence="3">
    <location>
        <begin position="465"/>
        <end position="477"/>
    </location>
</feature>
<feature type="chain" id="PRO_5040313953" description="Protein kinase domain-containing protein" evidence="4">
    <location>
        <begin position="22"/>
        <end position="494"/>
    </location>
</feature>
<dbReference type="PROSITE" id="PS50011">
    <property type="entry name" value="PROTEIN_KINASE_DOM"/>
    <property type="match status" value="1"/>
</dbReference>
<keyword evidence="7" id="KW-1185">Reference proteome</keyword>
<organism evidence="6 7">
    <name type="scientific">Blomia tropicalis</name>
    <name type="common">Mite</name>
    <dbReference type="NCBI Taxonomy" id="40697"/>
    <lineage>
        <taxon>Eukaryota</taxon>
        <taxon>Metazoa</taxon>
        <taxon>Ecdysozoa</taxon>
        <taxon>Arthropoda</taxon>
        <taxon>Chelicerata</taxon>
        <taxon>Arachnida</taxon>
        <taxon>Acari</taxon>
        <taxon>Acariformes</taxon>
        <taxon>Sarcoptiformes</taxon>
        <taxon>Astigmata</taxon>
        <taxon>Glycyphagoidea</taxon>
        <taxon>Echimyopodidae</taxon>
        <taxon>Blomia</taxon>
    </lineage>
</organism>
<evidence type="ECO:0000313" key="6">
    <source>
        <dbReference type="EMBL" id="KAJ6221710.1"/>
    </source>
</evidence>
<reference evidence="6" key="1">
    <citation type="submission" date="2022-12" db="EMBL/GenBank/DDBJ databases">
        <title>Genome assemblies of Blomia tropicalis.</title>
        <authorList>
            <person name="Cui Y."/>
        </authorList>
    </citation>
    <scope>NUCLEOTIDE SEQUENCE</scope>
    <source>
        <tissue evidence="6">Adult mites</tissue>
    </source>
</reference>
<sequence>MKSVLIFLVAIALFSANIVSADEQTTRGRHTEPDDHHEKPTTHATHEETTSTQHHHEEVTTQTPHHEEKTTTEETHHSDDLIVHEGGKTYHVVCHEEGPIPHPGNVHKYIICSKSGSLWMTYDQSQAINEAMRKGEMIDSKDLEIIDADKITRFYKVPSARFKTTKDVMRYYGYQLGDKIAEGGFGVIYIASHVKTGVTVACKTMDLTLSKSRASLKDESKMTDMKNELYILKKLVCPFIVKLYCHFVVNNEIYLFIKLANGGNLAKYVKEKGVLTEVESRAFWAQMLVGVEYMHSLSIAHRDIKLENVLLVRHPNSRMTILLTDFGLSRVITTDGESVALSRTMCGTPEYMSPEIIANEPFDAFQADVWAMGVALYVMLCSKPPFRSDESKIQLNNQRNCKWKWDDNTMAASPTPQLNGIMKSMLEPDPHTRVRIAALVHHPWIVTEYRNAARYCKPPPPPPSQQQQQGQGQQQQSVQKTMNSSEIGLPNQMD</sequence>
<feature type="region of interest" description="Disordered" evidence="3">
    <location>
        <begin position="24"/>
        <end position="82"/>
    </location>
</feature>
<keyword evidence="1" id="KW-0547">Nucleotide-binding</keyword>